<dbReference type="PANTHER" id="PTHR15464:SF1">
    <property type="entry name" value="TRANSCRIPTION FACTOR 19"/>
    <property type="match status" value="1"/>
</dbReference>
<feature type="compositionally biased region" description="Polar residues" evidence="3">
    <location>
        <begin position="819"/>
        <end position="830"/>
    </location>
</feature>
<dbReference type="EMBL" id="UYYF01000073">
    <property type="protein sequence ID" value="VDM95957.1"/>
    <property type="molecule type" value="Genomic_DNA"/>
</dbReference>
<dbReference type="SMART" id="SM00240">
    <property type="entry name" value="FHA"/>
    <property type="match status" value="1"/>
</dbReference>
<evidence type="ECO:0000256" key="2">
    <source>
        <dbReference type="ARBA" id="ARBA00023242"/>
    </source>
</evidence>
<dbReference type="InterPro" id="IPR000253">
    <property type="entry name" value="FHA_dom"/>
</dbReference>
<dbReference type="Gene3D" id="3.30.40.10">
    <property type="entry name" value="Zinc/RING finger domain, C3HC4 (zinc finger)"/>
    <property type="match status" value="1"/>
</dbReference>
<reference evidence="7" key="1">
    <citation type="submission" date="2017-02" db="UniProtKB">
        <authorList>
            <consortium name="WormBaseParasite"/>
        </authorList>
    </citation>
    <scope>IDENTIFICATION</scope>
</reference>
<protein>
    <submittedName>
        <fullName evidence="7">FHA domain-containing protein</fullName>
    </submittedName>
</protein>
<evidence type="ECO:0000259" key="4">
    <source>
        <dbReference type="PROSITE" id="PS50006"/>
    </source>
</evidence>
<feature type="compositionally biased region" description="Basic residues" evidence="3">
    <location>
        <begin position="902"/>
        <end position="917"/>
    </location>
</feature>
<dbReference type="SUPFAM" id="SSF57903">
    <property type="entry name" value="FYVE/PHD zinc finger"/>
    <property type="match status" value="1"/>
</dbReference>
<keyword evidence="2" id="KW-0539">Nucleus</keyword>
<dbReference type="OMA" id="RMECDSS"/>
<dbReference type="PROSITE" id="PS50006">
    <property type="entry name" value="FHA_DOMAIN"/>
    <property type="match status" value="1"/>
</dbReference>
<evidence type="ECO:0000313" key="7">
    <source>
        <dbReference type="WBParaSite" id="TCLT_0000082301-mRNA-1"/>
    </source>
</evidence>
<dbReference type="OrthoDB" id="436852at2759"/>
<sequence length="1051" mass="115846">MLPEEAILLFQTTRIGRNPDMVDVILVSKVHSNMISREHTTIFVRVKRERYACYIKDHSLNGTFVNDFRVVGEVELKQGDVIKFGHVNGAAIKPGCYGPQTAAEFTFVFEEAPEHRITDRRRPITIEGHIRQDSSLTSQYLQAPANDGINLIRRSRTPINPSIEVFPTWQNPNSAGAAANPYYNLQRFPNYYQAAFPQFNPAYLQSLWPPNSWPSQSSSAASQQLQQHHLHQQKRAQVVAGTAVTFLLFSAFLDLQYNQLPSSAWMSANPQIPAAAAAADDASFIESASNSHLRATLPPQASSSKIASNNPTVLRPIIPERSAPVSLVEQPSRIVTGNLDPQSSHLLHPFGQNVSASRATQIAPPVTVAVPTPPTPSPAPALPPRTVRQHRYYPVDPKVVEATEIADCCRTQVIATPSAIDSVKRMECDSSVPSPPKNQQQSLQQKTTTAVFGVVPTTAVGISRTATPLSHSTLSSLTTLHAPAQVQAQVPVLLPPKPVVSVNQSMKFSDGDLYDSTLVTTENFPLSTATQPESMHAAASPFQVPGVEFASASISLEKSMQDLHRGMDIFCFSFSGNIPLYNHLSDLEELTEDLLEDCGPPKRPPTPTSVSSELPASLMTLQESPMKEGTNLQELSHSPLHHSPKTENMVFIVLFCLLGKYGRMFAENENGNLDSTLCLTQAPEIVEGKPETKKRRKNNEVAMLLNDLTEVAWHHLAKQPTNKMVAPTQTRRVCTIEPRSANNNNGYEECGSESDLEEASVKKVQKKLPKVTDANFPKFNKSGRGGKGRRGRPSKRGRVSNSVSNVNSGNNKEVRKMNKNNSFSNGTANSDLGGDKNQEEYWKKQQLLPGNQTGISAAEKIERALDMMRKRKPRPYSDDESSSCSISSSSSSSVCSRWGPTSKRKTSSRRGGRRPRGRMGANSAATCRKISQKKPPKKTTTARKKTRRKKKRESSSSESEQSGESNGHNRSKPVNKKLQTVPRLPFDDWAFHDPNKQCGSSSNCKKPQTENVVWVQCDYCRRWFHVECVADRAVAVDNGDVFDCGCNGRSR</sequence>
<dbReference type="Pfam" id="PF00498">
    <property type="entry name" value="FHA"/>
    <property type="match status" value="1"/>
</dbReference>
<feature type="compositionally biased region" description="Basic residues" evidence="3">
    <location>
        <begin position="784"/>
        <end position="798"/>
    </location>
</feature>
<feature type="region of interest" description="Disordered" evidence="3">
    <location>
        <begin position="871"/>
        <end position="977"/>
    </location>
</feature>
<dbReference type="InterPro" id="IPR008984">
    <property type="entry name" value="SMAD_FHA_dom_sf"/>
</dbReference>
<feature type="compositionally biased region" description="Low complexity" evidence="3">
    <location>
        <begin position="956"/>
        <end position="965"/>
    </location>
</feature>
<dbReference type="Proteomes" id="UP000276776">
    <property type="component" value="Unassembled WGS sequence"/>
</dbReference>
<dbReference type="WBParaSite" id="TCLT_0000082301-mRNA-1">
    <property type="protein sequence ID" value="TCLT_0000082301-mRNA-1"/>
    <property type="gene ID" value="TCLT_0000082301"/>
</dbReference>
<dbReference type="Gene3D" id="2.60.200.20">
    <property type="match status" value="1"/>
</dbReference>
<feature type="compositionally biased region" description="Low complexity" evidence="3">
    <location>
        <begin position="882"/>
        <end position="901"/>
    </location>
</feature>
<dbReference type="GO" id="GO:0005634">
    <property type="term" value="C:nucleus"/>
    <property type="evidence" value="ECO:0007669"/>
    <property type="project" value="UniProtKB-SubCell"/>
</dbReference>
<dbReference type="InterPro" id="IPR013083">
    <property type="entry name" value="Znf_RING/FYVE/PHD"/>
</dbReference>
<dbReference type="STRING" id="103827.A0A0N5CL46"/>
<dbReference type="SUPFAM" id="SSF49879">
    <property type="entry name" value="SMAD/FHA domain"/>
    <property type="match status" value="1"/>
</dbReference>
<dbReference type="InterPro" id="IPR042803">
    <property type="entry name" value="TCF19"/>
</dbReference>
<organism evidence="7">
    <name type="scientific">Thelazia callipaeda</name>
    <name type="common">Oriental eyeworm</name>
    <name type="synonym">Parasitic nematode</name>
    <dbReference type="NCBI Taxonomy" id="103827"/>
    <lineage>
        <taxon>Eukaryota</taxon>
        <taxon>Metazoa</taxon>
        <taxon>Ecdysozoa</taxon>
        <taxon>Nematoda</taxon>
        <taxon>Chromadorea</taxon>
        <taxon>Rhabditida</taxon>
        <taxon>Spirurina</taxon>
        <taxon>Spiruromorpha</taxon>
        <taxon>Thelazioidea</taxon>
        <taxon>Thelaziidae</taxon>
        <taxon>Thelazia</taxon>
    </lineage>
</organism>
<comment type="subcellular location">
    <subcellularLocation>
        <location evidence="1">Nucleus</location>
    </subcellularLocation>
</comment>
<evidence type="ECO:0000313" key="6">
    <source>
        <dbReference type="Proteomes" id="UP000276776"/>
    </source>
</evidence>
<reference evidence="5 6" key="2">
    <citation type="submission" date="2018-11" db="EMBL/GenBank/DDBJ databases">
        <authorList>
            <consortium name="Pathogen Informatics"/>
        </authorList>
    </citation>
    <scope>NUCLEOTIDE SEQUENCE [LARGE SCALE GENOMIC DNA]</scope>
</reference>
<dbReference type="PANTHER" id="PTHR15464">
    <property type="entry name" value="TRANSCRIPTION FACTOR 19"/>
    <property type="match status" value="1"/>
</dbReference>
<feature type="region of interest" description="Disordered" evidence="3">
    <location>
        <begin position="736"/>
        <end position="836"/>
    </location>
</feature>
<gene>
    <name evidence="5" type="ORF">TCLT_LOCUS824</name>
</gene>
<name>A0A0N5CL46_THECL</name>
<evidence type="ECO:0000313" key="5">
    <source>
        <dbReference type="EMBL" id="VDM95957.1"/>
    </source>
</evidence>
<accession>A0A0N5CL46</accession>
<dbReference type="AlphaFoldDB" id="A0A0N5CL46"/>
<evidence type="ECO:0000256" key="3">
    <source>
        <dbReference type="SAM" id="MobiDB-lite"/>
    </source>
</evidence>
<dbReference type="GO" id="GO:0010468">
    <property type="term" value="P:regulation of gene expression"/>
    <property type="evidence" value="ECO:0007669"/>
    <property type="project" value="InterPro"/>
</dbReference>
<proteinExistence type="predicted"/>
<feature type="compositionally biased region" description="Basic residues" evidence="3">
    <location>
        <begin position="930"/>
        <end position="952"/>
    </location>
</feature>
<dbReference type="InterPro" id="IPR011011">
    <property type="entry name" value="Znf_FYVE_PHD"/>
</dbReference>
<evidence type="ECO:0000256" key="1">
    <source>
        <dbReference type="ARBA" id="ARBA00004123"/>
    </source>
</evidence>
<feature type="domain" description="FHA" evidence="4">
    <location>
        <begin position="13"/>
        <end position="70"/>
    </location>
</feature>
<keyword evidence="6" id="KW-1185">Reference proteome</keyword>
<feature type="compositionally biased region" description="Low complexity" evidence="3">
    <location>
        <begin position="799"/>
        <end position="811"/>
    </location>
</feature>